<gene>
    <name evidence="1" type="ORF">LY79DRAFT_563595</name>
</gene>
<dbReference type="GeneID" id="85442815"/>
<reference evidence="1" key="1">
    <citation type="submission" date="2021-06" db="EMBL/GenBank/DDBJ databases">
        <title>Comparative genomics, transcriptomics and evolutionary studies reveal genomic signatures of adaptation to plant cell wall in hemibiotrophic fungi.</title>
        <authorList>
            <consortium name="DOE Joint Genome Institute"/>
            <person name="Baroncelli R."/>
            <person name="Diaz J.F."/>
            <person name="Benocci T."/>
            <person name="Peng M."/>
            <person name="Battaglia E."/>
            <person name="Haridas S."/>
            <person name="Andreopoulos W."/>
            <person name="Labutti K."/>
            <person name="Pangilinan J."/>
            <person name="Floch G.L."/>
            <person name="Makela M.R."/>
            <person name="Henrissat B."/>
            <person name="Grigoriev I.V."/>
            <person name="Crouch J.A."/>
            <person name="De Vries R.P."/>
            <person name="Sukno S.A."/>
            <person name="Thon M.R."/>
        </authorList>
    </citation>
    <scope>NUCLEOTIDE SEQUENCE</scope>
    <source>
        <strain evidence="1">CBS 125086</strain>
    </source>
</reference>
<name>A0AAD8V2F7_9PEZI</name>
<sequence length="73" mass="8459">MDVVRRFSALLIIIGRLRAVLMSWLLAARVGFLLLNALQDLYVCQTLTHLNPNYNSMSPFLATLRMRLNRRRA</sequence>
<accession>A0AAD8V2F7</accession>
<dbReference type="RefSeq" id="XP_060410792.1">
    <property type="nucleotide sequence ID" value="XM_060558575.1"/>
</dbReference>
<evidence type="ECO:0000313" key="1">
    <source>
        <dbReference type="EMBL" id="KAK1579684.1"/>
    </source>
</evidence>
<keyword evidence="2" id="KW-1185">Reference proteome</keyword>
<dbReference type="EMBL" id="JAHLJV010000063">
    <property type="protein sequence ID" value="KAK1579684.1"/>
    <property type="molecule type" value="Genomic_DNA"/>
</dbReference>
<proteinExistence type="predicted"/>
<evidence type="ECO:0000313" key="2">
    <source>
        <dbReference type="Proteomes" id="UP001230504"/>
    </source>
</evidence>
<comment type="caution">
    <text evidence="1">The sequence shown here is derived from an EMBL/GenBank/DDBJ whole genome shotgun (WGS) entry which is preliminary data.</text>
</comment>
<organism evidence="1 2">
    <name type="scientific">Colletotrichum navitas</name>
    <dbReference type="NCBI Taxonomy" id="681940"/>
    <lineage>
        <taxon>Eukaryota</taxon>
        <taxon>Fungi</taxon>
        <taxon>Dikarya</taxon>
        <taxon>Ascomycota</taxon>
        <taxon>Pezizomycotina</taxon>
        <taxon>Sordariomycetes</taxon>
        <taxon>Hypocreomycetidae</taxon>
        <taxon>Glomerellales</taxon>
        <taxon>Glomerellaceae</taxon>
        <taxon>Colletotrichum</taxon>
        <taxon>Colletotrichum graminicola species complex</taxon>
    </lineage>
</organism>
<protein>
    <submittedName>
        <fullName evidence="1">Uncharacterized protein</fullName>
    </submittedName>
</protein>
<dbReference type="AlphaFoldDB" id="A0AAD8V2F7"/>
<dbReference type="Proteomes" id="UP001230504">
    <property type="component" value="Unassembled WGS sequence"/>
</dbReference>